<dbReference type="Proteomes" id="UP000410984">
    <property type="component" value="Unassembled WGS sequence"/>
</dbReference>
<name>A0A509E7T7_9HYPH</name>
<gene>
    <name evidence="5" type="ORF">MET9862_00783</name>
</gene>
<dbReference type="GO" id="GO:0005829">
    <property type="term" value="C:cytosol"/>
    <property type="evidence" value="ECO:0007669"/>
    <property type="project" value="TreeGrafter"/>
</dbReference>
<dbReference type="RefSeq" id="WP_280178949.1">
    <property type="nucleotide sequence ID" value="NZ_CABFPH010000006.1"/>
</dbReference>
<dbReference type="PANTHER" id="PTHR37419">
    <property type="entry name" value="SERINE/THREONINE-PROTEIN KINASE TOXIN HIPA"/>
    <property type="match status" value="1"/>
</dbReference>
<dbReference type="Pfam" id="PF07804">
    <property type="entry name" value="HipA_C"/>
    <property type="match status" value="1"/>
</dbReference>
<reference evidence="5 6" key="1">
    <citation type="submission" date="2019-06" db="EMBL/GenBank/DDBJ databases">
        <authorList>
            <person name="Rodrigo-Torres L."/>
            <person name="Arahal R. D."/>
            <person name="Lucena T."/>
        </authorList>
    </citation>
    <scope>NUCLEOTIDE SEQUENCE [LARGE SCALE GENOMIC DNA]</scope>
    <source>
        <strain evidence="5 6">SB0023/3</strain>
    </source>
</reference>
<dbReference type="InterPro" id="IPR052028">
    <property type="entry name" value="HipA_Ser/Thr_kinase"/>
</dbReference>
<protein>
    <recommendedName>
        <fullName evidence="4">HipA-like C-terminal domain-containing protein</fullName>
    </recommendedName>
</protein>
<keyword evidence="6" id="KW-1185">Reference proteome</keyword>
<evidence type="ECO:0000256" key="3">
    <source>
        <dbReference type="ARBA" id="ARBA00022777"/>
    </source>
</evidence>
<keyword evidence="3" id="KW-0418">Kinase</keyword>
<dbReference type="GO" id="GO:0004674">
    <property type="term" value="F:protein serine/threonine kinase activity"/>
    <property type="evidence" value="ECO:0007669"/>
    <property type="project" value="TreeGrafter"/>
</dbReference>
<keyword evidence="2" id="KW-0808">Transferase</keyword>
<sequence length="148" mass="16331">MRIAGNLTRDVQEVRQVFRRMIFNVFAHNRDDHAKNHAFQMSSDGRWTTAPAYDLTCSVGPCGEHNLAVAGESRNPGEPEIMKVAAEASISPADARAVVEEVREAIGQWPEFAEAARLSRRRASEIGDIIDRWSPRARTGVQSTSPSG</sequence>
<organism evidence="5 6">
    <name type="scientific">Methylobacterium symbioticum</name>
    <dbReference type="NCBI Taxonomy" id="2584084"/>
    <lineage>
        <taxon>Bacteria</taxon>
        <taxon>Pseudomonadati</taxon>
        <taxon>Pseudomonadota</taxon>
        <taxon>Alphaproteobacteria</taxon>
        <taxon>Hyphomicrobiales</taxon>
        <taxon>Methylobacteriaceae</taxon>
        <taxon>Methylobacterium</taxon>
    </lineage>
</organism>
<dbReference type="AlphaFoldDB" id="A0A509E7T7"/>
<evidence type="ECO:0000256" key="2">
    <source>
        <dbReference type="ARBA" id="ARBA00022679"/>
    </source>
</evidence>
<evidence type="ECO:0000313" key="6">
    <source>
        <dbReference type="Proteomes" id="UP000410984"/>
    </source>
</evidence>
<evidence type="ECO:0000256" key="1">
    <source>
        <dbReference type="ARBA" id="ARBA00010164"/>
    </source>
</evidence>
<dbReference type="Gene3D" id="1.10.1070.20">
    <property type="match status" value="1"/>
</dbReference>
<evidence type="ECO:0000259" key="4">
    <source>
        <dbReference type="Pfam" id="PF07804"/>
    </source>
</evidence>
<dbReference type="EMBL" id="CABFPH010000006">
    <property type="protein sequence ID" value="VUD70220.1"/>
    <property type="molecule type" value="Genomic_DNA"/>
</dbReference>
<proteinExistence type="inferred from homology"/>
<feature type="domain" description="HipA-like C-terminal" evidence="4">
    <location>
        <begin position="7"/>
        <end position="107"/>
    </location>
</feature>
<comment type="similarity">
    <text evidence="1">Belongs to the HipA Ser/Thr kinase family.</text>
</comment>
<dbReference type="InterPro" id="IPR012893">
    <property type="entry name" value="HipA-like_C"/>
</dbReference>
<dbReference type="PANTHER" id="PTHR37419:SF8">
    <property type="entry name" value="TOXIN YJJJ"/>
    <property type="match status" value="1"/>
</dbReference>
<accession>A0A509E7T7</accession>
<evidence type="ECO:0000313" key="5">
    <source>
        <dbReference type="EMBL" id="VUD70220.1"/>
    </source>
</evidence>